<reference evidence="6" key="2">
    <citation type="submission" date="2021-04" db="EMBL/GenBank/DDBJ databases">
        <authorList>
            <person name="Gilroy R."/>
        </authorList>
    </citation>
    <scope>NUCLEOTIDE SEQUENCE</scope>
    <source>
        <strain evidence="6">CHK169-4300</strain>
    </source>
</reference>
<dbReference type="SUPFAM" id="SSF46785">
    <property type="entry name" value="Winged helix' DNA-binding domain"/>
    <property type="match status" value="2"/>
</dbReference>
<evidence type="ECO:0000256" key="2">
    <source>
        <dbReference type="ARBA" id="ARBA00022618"/>
    </source>
</evidence>
<dbReference type="Proteomes" id="UP000824106">
    <property type="component" value="Unassembled WGS sequence"/>
</dbReference>
<comment type="similarity">
    <text evidence="5">Belongs to the ScpB family.</text>
</comment>
<dbReference type="GO" id="GO:0051304">
    <property type="term" value="P:chromosome separation"/>
    <property type="evidence" value="ECO:0007669"/>
    <property type="project" value="InterPro"/>
</dbReference>
<protein>
    <recommendedName>
        <fullName evidence="5">Segregation and condensation protein B</fullName>
    </recommendedName>
</protein>
<dbReference type="GO" id="GO:0051301">
    <property type="term" value="P:cell division"/>
    <property type="evidence" value="ECO:0007669"/>
    <property type="project" value="UniProtKB-KW"/>
</dbReference>
<sequence>MNDTAIIEALLFVAGDDGLSLEELAKLTENPLDVVAAKIENITEKYEVDETSGLKIIETANTYQIVTKREVAEYIKRYAQSPFSQLLSRPLLETLAIIAYKQPITRVEIEEIRGVQVTSNLQKLRSRQLIEEVGRLDKPGKPLLYGTTAFFLDYFGINSIDELPALAVENNDQEMSDLFFKNFQQSFEDIEQENFSN</sequence>
<name>A0A9D2G1W3_9LACT</name>
<accession>A0A9D2G1W3</accession>
<comment type="caution">
    <text evidence="6">The sequence shown here is derived from an EMBL/GenBank/DDBJ whole genome shotgun (WGS) entry which is preliminary data.</text>
</comment>
<dbReference type="InterPro" id="IPR005234">
    <property type="entry name" value="ScpB_csome_segregation"/>
</dbReference>
<evidence type="ECO:0000313" key="6">
    <source>
        <dbReference type="EMBL" id="HIZ71073.1"/>
    </source>
</evidence>
<reference evidence="6" key="1">
    <citation type="journal article" date="2021" name="PeerJ">
        <title>Extensive microbial diversity within the chicken gut microbiome revealed by metagenomics and culture.</title>
        <authorList>
            <person name="Gilroy R."/>
            <person name="Ravi A."/>
            <person name="Getino M."/>
            <person name="Pursley I."/>
            <person name="Horton D.L."/>
            <person name="Alikhan N.F."/>
            <person name="Baker D."/>
            <person name="Gharbi K."/>
            <person name="Hall N."/>
            <person name="Watson M."/>
            <person name="Adriaenssens E.M."/>
            <person name="Foster-Nyarko E."/>
            <person name="Jarju S."/>
            <person name="Secka A."/>
            <person name="Antonio M."/>
            <person name="Oren A."/>
            <person name="Chaudhuri R.R."/>
            <person name="La Ragione R."/>
            <person name="Hildebrand F."/>
            <person name="Pallen M.J."/>
        </authorList>
    </citation>
    <scope>NUCLEOTIDE SEQUENCE</scope>
    <source>
        <strain evidence="6">CHK169-4300</strain>
    </source>
</reference>
<evidence type="ECO:0000256" key="5">
    <source>
        <dbReference type="HAMAP-Rule" id="MF_01804"/>
    </source>
</evidence>
<comment type="subcellular location">
    <subcellularLocation>
        <location evidence="5">Cytoplasm</location>
    </subcellularLocation>
    <text evidence="5">Associated with two foci at the outer edges of the nucleoid region in young cells, and at four foci within both cell halves in older cells.</text>
</comment>
<comment type="function">
    <text evidence="5">Participates in chromosomal partition during cell division. May act via the formation of a condensin-like complex containing Smc and ScpA that pull DNA away from mid-cell into both cell halves.</text>
</comment>
<gene>
    <name evidence="5 6" type="primary">scpB</name>
    <name evidence="6" type="ORF">H9808_04840</name>
</gene>
<dbReference type="GO" id="GO:0005737">
    <property type="term" value="C:cytoplasm"/>
    <property type="evidence" value="ECO:0007669"/>
    <property type="project" value="UniProtKB-SubCell"/>
</dbReference>
<dbReference type="Gene3D" id="1.10.10.10">
    <property type="entry name" value="Winged helix-like DNA-binding domain superfamily/Winged helix DNA-binding domain"/>
    <property type="match status" value="2"/>
</dbReference>
<dbReference type="EMBL" id="DXAZ01000066">
    <property type="protein sequence ID" value="HIZ71073.1"/>
    <property type="molecule type" value="Genomic_DNA"/>
</dbReference>
<keyword evidence="2 5" id="KW-0132">Cell division</keyword>
<comment type="subunit">
    <text evidence="5">Homodimer. Homodimerization may be required to stabilize the binding of ScpA to the Smc head domains. Component of a cohesin-like complex composed of ScpA, ScpB and the Smc homodimer, in which ScpA and ScpB bind to the head domain of Smc. The presence of the three proteins is required for the association of the complex with DNA.</text>
</comment>
<dbReference type="PIRSF" id="PIRSF019345">
    <property type="entry name" value="ScpB"/>
    <property type="match status" value="1"/>
</dbReference>
<dbReference type="HAMAP" id="MF_01804">
    <property type="entry name" value="ScpB"/>
    <property type="match status" value="1"/>
</dbReference>
<dbReference type="PANTHER" id="PTHR34298:SF2">
    <property type="entry name" value="SEGREGATION AND CONDENSATION PROTEIN B"/>
    <property type="match status" value="1"/>
</dbReference>
<dbReference type="AlphaFoldDB" id="A0A9D2G1W3"/>
<dbReference type="PANTHER" id="PTHR34298">
    <property type="entry name" value="SEGREGATION AND CONDENSATION PROTEIN B"/>
    <property type="match status" value="1"/>
</dbReference>
<evidence type="ECO:0000256" key="3">
    <source>
        <dbReference type="ARBA" id="ARBA00022829"/>
    </source>
</evidence>
<dbReference type="InterPro" id="IPR036390">
    <property type="entry name" value="WH_DNA-bd_sf"/>
</dbReference>
<keyword evidence="4 5" id="KW-0131">Cell cycle</keyword>
<proteinExistence type="inferred from homology"/>
<evidence type="ECO:0000313" key="7">
    <source>
        <dbReference type="Proteomes" id="UP000824106"/>
    </source>
</evidence>
<organism evidence="6 7">
    <name type="scientific">Candidatus Atopostipes pullistercoris</name>
    <dbReference type="NCBI Taxonomy" id="2838467"/>
    <lineage>
        <taxon>Bacteria</taxon>
        <taxon>Bacillati</taxon>
        <taxon>Bacillota</taxon>
        <taxon>Bacilli</taxon>
        <taxon>Lactobacillales</taxon>
        <taxon>Carnobacteriaceae</taxon>
        <taxon>Atopostipes</taxon>
    </lineage>
</organism>
<dbReference type="Pfam" id="PF04079">
    <property type="entry name" value="SMC_ScpB"/>
    <property type="match status" value="1"/>
</dbReference>
<dbReference type="GO" id="GO:0006260">
    <property type="term" value="P:DNA replication"/>
    <property type="evidence" value="ECO:0007669"/>
    <property type="project" value="UniProtKB-UniRule"/>
</dbReference>
<evidence type="ECO:0000256" key="4">
    <source>
        <dbReference type="ARBA" id="ARBA00023306"/>
    </source>
</evidence>
<dbReference type="InterPro" id="IPR036388">
    <property type="entry name" value="WH-like_DNA-bd_sf"/>
</dbReference>
<keyword evidence="3 5" id="KW-0159">Chromosome partition</keyword>
<keyword evidence="1 5" id="KW-0963">Cytoplasm</keyword>
<dbReference type="NCBIfam" id="TIGR00281">
    <property type="entry name" value="SMC-Scp complex subunit ScpB"/>
    <property type="match status" value="1"/>
</dbReference>
<evidence type="ECO:0000256" key="1">
    <source>
        <dbReference type="ARBA" id="ARBA00022490"/>
    </source>
</evidence>